<sequence length="445" mass="50276">MRSYSAPQAVVLLAFRHIRTNHIRMAHFAIPRTTPKVRKVQIGVEDFHTPPPATLICNCFRESCSNLWGNLAFEPYKVSLEGQIRLFYVGFPPMDDRPGMAENTHEVWERHSLVNPKFLRLKLCPIPPSNKDYPESRYGKTQSEASSKSLQSLLMILEYLNKEPSKADAASQTPEHDLLTEGNMKEIVLQGQLEIECATTHNVSDGGESNLSPASLNQDQMLRTLDATGNGANTDANIVKVVTEDFETLFAILINLIRPRQDACTMSLEVSDPHCEYTPLAVARQSQVVSMCPDIEKRLHAFRLLHRSLNGMIKSAYIDTSPPKAQSVPVFIYKRMLDDNYRTDDWWSSSSAGLNWSENPGQTRLLSISLRYVLRTVGHAAIDSQRVIQPLINGKRIALLNLFSNPIVDRDNLSLNNFWNTKTSVVRLQVMLIEKHTKIMLTSFD</sequence>
<keyword evidence="2" id="KW-1185">Reference proteome</keyword>
<organism evidence="1 2">
    <name type="scientific">Lindgomyces ingoldianus</name>
    <dbReference type="NCBI Taxonomy" id="673940"/>
    <lineage>
        <taxon>Eukaryota</taxon>
        <taxon>Fungi</taxon>
        <taxon>Dikarya</taxon>
        <taxon>Ascomycota</taxon>
        <taxon>Pezizomycotina</taxon>
        <taxon>Dothideomycetes</taxon>
        <taxon>Pleosporomycetidae</taxon>
        <taxon>Pleosporales</taxon>
        <taxon>Lindgomycetaceae</taxon>
        <taxon>Lindgomyces</taxon>
    </lineage>
</organism>
<name>A0ACB6QXL9_9PLEO</name>
<reference evidence="1" key="1">
    <citation type="journal article" date="2020" name="Stud. Mycol.">
        <title>101 Dothideomycetes genomes: a test case for predicting lifestyles and emergence of pathogens.</title>
        <authorList>
            <person name="Haridas S."/>
            <person name="Albert R."/>
            <person name="Binder M."/>
            <person name="Bloem J."/>
            <person name="Labutti K."/>
            <person name="Salamov A."/>
            <person name="Andreopoulos B."/>
            <person name="Baker S."/>
            <person name="Barry K."/>
            <person name="Bills G."/>
            <person name="Bluhm B."/>
            <person name="Cannon C."/>
            <person name="Castanera R."/>
            <person name="Culley D."/>
            <person name="Daum C."/>
            <person name="Ezra D."/>
            <person name="Gonzalez J."/>
            <person name="Henrissat B."/>
            <person name="Kuo A."/>
            <person name="Liang C."/>
            <person name="Lipzen A."/>
            <person name="Lutzoni F."/>
            <person name="Magnuson J."/>
            <person name="Mondo S."/>
            <person name="Nolan M."/>
            <person name="Ohm R."/>
            <person name="Pangilinan J."/>
            <person name="Park H.-J."/>
            <person name="Ramirez L."/>
            <person name="Alfaro M."/>
            <person name="Sun H."/>
            <person name="Tritt A."/>
            <person name="Yoshinaga Y."/>
            <person name="Zwiers L.-H."/>
            <person name="Turgeon B."/>
            <person name="Goodwin S."/>
            <person name="Spatafora J."/>
            <person name="Crous P."/>
            <person name="Grigoriev I."/>
        </authorList>
    </citation>
    <scope>NUCLEOTIDE SEQUENCE</scope>
    <source>
        <strain evidence="1">ATCC 200398</strain>
    </source>
</reference>
<evidence type="ECO:0000313" key="2">
    <source>
        <dbReference type="Proteomes" id="UP000799755"/>
    </source>
</evidence>
<gene>
    <name evidence="1" type="ORF">BDR25DRAFT_354241</name>
</gene>
<comment type="caution">
    <text evidence="1">The sequence shown here is derived from an EMBL/GenBank/DDBJ whole genome shotgun (WGS) entry which is preliminary data.</text>
</comment>
<protein>
    <submittedName>
        <fullName evidence="1">Uncharacterized protein</fullName>
    </submittedName>
</protein>
<dbReference type="EMBL" id="MU003504">
    <property type="protein sequence ID" value="KAF2471748.1"/>
    <property type="molecule type" value="Genomic_DNA"/>
</dbReference>
<dbReference type="Proteomes" id="UP000799755">
    <property type="component" value="Unassembled WGS sequence"/>
</dbReference>
<accession>A0ACB6QXL9</accession>
<evidence type="ECO:0000313" key="1">
    <source>
        <dbReference type="EMBL" id="KAF2471748.1"/>
    </source>
</evidence>
<proteinExistence type="predicted"/>